<dbReference type="Proteomes" id="UP000031408">
    <property type="component" value="Unassembled WGS sequence"/>
</dbReference>
<dbReference type="InterPro" id="IPR051044">
    <property type="entry name" value="MAG_DAG_Lipase"/>
</dbReference>
<name>A0A0C1L720_9BACT</name>
<sequence length="279" mass="31283">MQVKEKPKSGCFIGHKGLDIFYRNWKTDGMPKGIVIIVHGLNSHSGYYNNFALQLNKAQFGVFALDLPGRGLSEGERFYIGNYNDVVADINLLMDIVVSEYPAFPVFLFGHSAGGVFASVYAMIYQYKLAGLISESFAFQIPAPRFALATIKFLANVIPHTRLVKLNNEDFSRNKSVVDTMNNDPFLLGEKQPAKTMQQLLRAADDLKNGMNRISLPLLILHGTADRATSPEGSKYFMENVSSSDRELKLYEGFYHDLVNDRNNGVVIDDIISWLSERV</sequence>
<feature type="domain" description="Serine aminopeptidase S33" evidence="1">
    <location>
        <begin position="31"/>
        <end position="262"/>
    </location>
</feature>
<dbReference type="PRINTS" id="PR00111">
    <property type="entry name" value="ABHYDROLASE"/>
</dbReference>
<dbReference type="OrthoDB" id="9780932at2"/>
<evidence type="ECO:0000259" key="1">
    <source>
        <dbReference type="Pfam" id="PF12146"/>
    </source>
</evidence>
<protein>
    <submittedName>
        <fullName evidence="2">Acylglycerol lipase</fullName>
    </submittedName>
</protein>
<accession>A0A0C1L720</accession>
<dbReference type="InterPro" id="IPR022742">
    <property type="entry name" value="Hydrolase_4"/>
</dbReference>
<reference evidence="2 3" key="1">
    <citation type="submission" date="2014-11" db="EMBL/GenBank/DDBJ databases">
        <title>Genome sequence of Flavihumibacter solisilvae 3-3.</title>
        <authorList>
            <person name="Zhou G."/>
            <person name="Li M."/>
            <person name="Wang G."/>
        </authorList>
    </citation>
    <scope>NUCLEOTIDE SEQUENCE [LARGE SCALE GENOMIC DNA]</scope>
    <source>
        <strain evidence="2 3">3-3</strain>
    </source>
</reference>
<gene>
    <name evidence="2" type="ORF">OI18_03495</name>
</gene>
<organism evidence="2 3">
    <name type="scientific">Flavihumibacter solisilvae</name>
    <dbReference type="NCBI Taxonomy" id="1349421"/>
    <lineage>
        <taxon>Bacteria</taxon>
        <taxon>Pseudomonadati</taxon>
        <taxon>Bacteroidota</taxon>
        <taxon>Chitinophagia</taxon>
        <taxon>Chitinophagales</taxon>
        <taxon>Chitinophagaceae</taxon>
        <taxon>Flavihumibacter</taxon>
    </lineage>
</organism>
<evidence type="ECO:0000313" key="3">
    <source>
        <dbReference type="Proteomes" id="UP000031408"/>
    </source>
</evidence>
<dbReference type="Gene3D" id="3.40.50.1820">
    <property type="entry name" value="alpha/beta hydrolase"/>
    <property type="match status" value="1"/>
</dbReference>
<dbReference type="EMBL" id="JSVC01000003">
    <property type="protein sequence ID" value="KIC95957.1"/>
    <property type="molecule type" value="Genomic_DNA"/>
</dbReference>
<comment type="caution">
    <text evidence="2">The sequence shown here is derived from an EMBL/GenBank/DDBJ whole genome shotgun (WGS) entry which is preliminary data.</text>
</comment>
<dbReference type="PANTHER" id="PTHR11614">
    <property type="entry name" value="PHOSPHOLIPASE-RELATED"/>
    <property type="match status" value="1"/>
</dbReference>
<dbReference type="InterPro" id="IPR029058">
    <property type="entry name" value="AB_hydrolase_fold"/>
</dbReference>
<dbReference type="Pfam" id="PF12146">
    <property type="entry name" value="Hydrolase_4"/>
    <property type="match status" value="1"/>
</dbReference>
<proteinExistence type="predicted"/>
<dbReference type="SUPFAM" id="SSF53474">
    <property type="entry name" value="alpha/beta-Hydrolases"/>
    <property type="match status" value="1"/>
</dbReference>
<evidence type="ECO:0000313" key="2">
    <source>
        <dbReference type="EMBL" id="KIC95957.1"/>
    </source>
</evidence>
<dbReference type="STRING" id="1349421.OI18_03495"/>
<dbReference type="InterPro" id="IPR000073">
    <property type="entry name" value="AB_hydrolase_1"/>
</dbReference>
<dbReference type="AlphaFoldDB" id="A0A0C1L720"/>
<keyword evidence="3" id="KW-1185">Reference proteome</keyword>